<name>A0ABS1CEX8_9GAMM</name>
<reference evidence="1 2" key="1">
    <citation type="journal article" date="2020" name="Microorganisms">
        <title>Osmotic Adaptation and Compatible Solute Biosynthesis of Phototrophic Bacteria as Revealed from Genome Analyses.</title>
        <authorList>
            <person name="Imhoff J.F."/>
            <person name="Rahn T."/>
            <person name="Kunzel S."/>
            <person name="Keller A."/>
            <person name="Neulinger S.C."/>
        </authorList>
    </citation>
    <scope>NUCLEOTIDE SEQUENCE [LARGE SCALE GENOMIC DNA]</scope>
    <source>
        <strain evidence="1 2">DSM 6210</strain>
    </source>
</reference>
<sequence length="238" mass="25809">MGRSLRLAAVMHPALEQRLSRMGLYPGCVLRREDEEVALQPVRVLGPMGEATLSAGMAAKVVVHHDDGHKTPIIEMLPGEAGHIEGLTSGTGLEQALATLGVREDDRIQLLRKIPPMRYTARLGERQRLYFTESVAAKLWGELDGRKIQFANARREHPFVVTAILGGDAAREQVEALGIHTGSTLVLEHIAAANAVQGSRDDAGTRIVITSEDGLRLYLGQDQAARVIVDDQTQESAA</sequence>
<comment type="caution">
    <text evidence="1">The sequence shown here is derived from an EMBL/GenBank/DDBJ whole genome shotgun (WGS) entry which is preliminary data.</text>
</comment>
<evidence type="ECO:0008006" key="3">
    <source>
        <dbReference type="Google" id="ProtNLM"/>
    </source>
</evidence>
<gene>
    <name evidence="1" type="ORF">CKO31_06760</name>
</gene>
<protein>
    <recommendedName>
        <fullName evidence="3">Ferrous iron transport protein A</fullName>
    </recommendedName>
</protein>
<evidence type="ECO:0000313" key="2">
    <source>
        <dbReference type="Proteomes" id="UP000748752"/>
    </source>
</evidence>
<dbReference type="Gene3D" id="2.30.30.90">
    <property type="match status" value="1"/>
</dbReference>
<keyword evidence="2" id="KW-1185">Reference proteome</keyword>
<evidence type="ECO:0000313" key="1">
    <source>
        <dbReference type="EMBL" id="MBK1630449.1"/>
    </source>
</evidence>
<dbReference type="EMBL" id="NRRV01000012">
    <property type="protein sequence ID" value="MBK1630449.1"/>
    <property type="molecule type" value="Genomic_DNA"/>
</dbReference>
<dbReference type="Proteomes" id="UP000748752">
    <property type="component" value="Unassembled WGS sequence"/>
</dbReference>
<proteinExistence type="predicted"/>
<accession>A0ABS1CEX8</accession>
<organism evidence="1 2">
    <name type="scientific">Thiohalocapsa halophila</name>
    <dbReference type="NCBI Taxonomy" id="69359"/>
    <lineage>
        <taxon>Bacteria</taxon>
        <taxon>Pseudomonadati</taxon>
        <taxon>Pseudomonadota</taxon>
        <taxon>Gammaproteobacteria</taxon>
        <taxon>Chromatiales</taxon>
        <taxon>Chromatiaceae</taxon>
        <taxon>Thiohalocapsa</taxon>
    </lineage>
</organism>
<dbReference type="InterPro" id="IPR038157">
    <property type="entry name" value="FeoA_core_dom"/>
</dbReference>